<gene>
    <name evidence="9" type="ORF">BXY41_104292</name>
</gene>
<keyword evidence="5" id="KW-0411">Iron-sulfur</keyword>
<evidence type="ECO:0000256" key="6">
    <source>
        <dbReference type="ARBA" id="ARBA00023136"/>
    </source>
</evidence>
<protein>
    <submittedName>
        <fullName evidence="9">Polyferredoxin</fullName>
    </submittedName>
</protein>
<keyword evidence="3" id="KW-0479">Metal-binding</keyword>
<name>A0A2S6HUH0_9FIRM</name>
<evidence type="ECO:0000256" key="4">
    <source>
        <dbReference type="ARBA" id="ARBA00023004"/>
    </source>
</evidence>
<dbReference type="PANTHER" id="PTHR30224:SF4">
    <property type="entry name" value="ELECTRON TRANSPORT PROTEIN YCCM-RELATED"/>
    <property type="match status" value="1"/>
</dbReference>
<dbReference type="Gene3D" id="3.90.1010.20">
    <property type="match status" value="1"/>
</dbReference>
<feature type="transmembrane region" description="Helical" evidence="7">
    <location>
        <begin position="73"/>
        <end position="92"/>
    </location>
</feature>
<accession>A0A2S6HUH0</accession>
<evidence type="ECO:0000256" key="3">
    <source>
        <dbReference type="ARBA" id="ARBA00022723"/>
    </source>
</evidence>
<comment type="caution">
    <text evidence="9">The sequence shown here is derived from an EMBL/GenBank/DDBJ whole genome shotgun (WGS) entry which is preliminary data.</text>
</comment>
<keyword evidence="7" id="KW-0812">Transmembrane</keyword>
<dbReference type="Pfam" id="PF12801">
    <property type="entry name" value="Fer4_5"/>
    <property type="match status" value="2"/>
</dbReference>
<evidence type="ECO:0000256" key="2">
    <source>
        <dbReference type="ARBA" id="ARBA00022475"/>
    </source>
</evidence>
<comment type="subcellular location">
    <subcellularLocation>
        <location evidence="1">Cell membrane</location>
    </subcellularLocation>
</comment>
<feature type="transmembrane region" description="Helical" evidence="7">
    <location>
        <begin position="154"/>
        <end position="174"/>
    </location>
</feature>
<keyword evidence="10" id="KW-1185">Reference proteome</keyword>
<dbReference type="PROSITE" id="PS51379">
    <property type="entry name" value="4FE4S_FER_2"/>
    <property type="match status" value="1"/>
</dbReference>
<dbReference type="InterPro" id="IPR007329">
    <property type="entry name" value="FMN-bd"/>
</dbReference>
<proteinExistence type="predicted"/>
<dbReference type="PANTHER" id="PTHR30224">
    <property type="entry name" value="ELECTRON TRANSPORT PROTEIN"/>
    <property type="match status" value="1"/>
</dbReference>
<dbReference type="InterPro" id="IPR017900">
    <property type="entry name" value="4Fe4S_Fe_S_CS"/>
</dbReference>
<evidence type="ECO:0000313" key="9">
    <source>
        <dbReference type="EMBL" id="PPK81489.1"/>
    </source>
</evidence>
<evidence type="ECO:0000256" key="7">
    <source>
        <dbReference type="SAM" id="Phobius"/>
    </source>
</evidence>
<evidence type="ECO:0000256" key="5">
    <source>
        <dbReference type="ARBA" id="ARBA00023014"/>
    </source>
</evidence>
<dbReference type="RefSeq" id="WP_104436579.1">
    <property type="nucleotide sequence ID" value="NZ_PTJA01000004.1"/>
</dbReference>
<dbReference type="SMART" id="SM00900">
    <property type="entry name" value="FMN_bind"/>
    <property type="match status" value="1"/>
</dbReference>
<dbReference type="GO" id="GO:0005886">
    <property type="term" value="C:plasma membrane"/>
    <property type="evidence" value="ECO:0007669"/>
    <property type="project" value="UniProtKB-SubCell"/>
</dbReference>
<reference evidence="9 10" key="1">
    <citation type="submission" date="2018-02" db="EMBL/GenBank/DDBJ databases">
        <title>Genomic Encyclopedia of Archaeal and Bacterial Type Strains, Phase II (KMG-II): from individual species to whole genera.</title>
        <authorList>
            <person name="Goeker M."/>
        </authorList>
    </citation>
    <scope>NUCLEOTIDE SEQUENCE [LARGE SCALE GENOMIC DNA]</scope>
    <source>
        <strain evidence="9 10">DSM 3808</strain>
    </source>
</reference>
<keyword evidence="2" id="KW-1003">Cell membrane</keyword>
<dbReference type="SUPFAM" id="SSF54862">
    <property type="entry name" value="4Fe-4S ferredoxins"/>
    <property type="match status" value="1"/>
</dbReference>
<dbReference type="OrthoDB" id="9810688at2"/>
<keyword evidence="7" id="KW-1133">Transmembrane helix</keyword>
<sequence>MDNKKKTGSVRVWRRIIQVISFLALPGLFTSIFYAMKEIYSGILAGTFSLSAMFPQLLLFLGSMIITILTGRFFCGFLCSFGAMGDFLWYLTKKTGKKGLKVSEKVDGWLKNLKYVILMFIILGIWTFHLGNLDSMTGPWAVFGMYSKIGSLPSVRYLFTTGGLLLLLIIAGSFLIERFFCRYLCPLGAVFAILSRFRLFRIKKERSKCGSCRLCTSKCSMGIPLYQYDTVTSGECIDCFECTSVCPRHNARANGAPVAVSAVSAAAMFGLVYAGNTQAQMVSSQTPVTVQVQSNTGNYIDGTYTGTGQGFRGETKTSVTVKNGNITDITVLSYEDDKPYFSKAVEKVTAEIINSQSTEVDAVSGATFSSNGIMESVANALNVSYNNPNSTLKSEGRGHHGKK</sequence>
<dbReference type="InterPro" id="IPR017896">
    <property type="entry name" value="4Fe4S_Fe-S-bd"/>
</dbReference>
<evidence type="ECO:0000313" key="10">
    <source>
        <dbReference type="Proteomes" id="UP000237749"/>
    </source>
</evidence>
<evidence type="ECO:0000256" key="1">
    <source>
        <dbReference type="ARBA" id="ARBA00004236"/>
    </source>
</evidence>
<dbReference type="GO" id="GO:0051536">
    <property type="term" value="F:iron-sulfur cluster binding"/>
    <property type="evidence" value="ECO:0007669"/>
    <property type="project" value="UniProtKB-KW"/>
</dbReference>
<dbReference type="GO" id="GO:0046872">
    <property type="term" value="F:metal ion binding"/>
    <property type="evidence" value="ECO:0007669"/>
    <property type="project" value="UniProtKB-KW"/>
</dbReference>
<dbReference type="Pfam" id="PF04205">
    <property type="entry name" value="FMN_bind"/>
    <property type="match status" value="1"/>
</dbReference>
<evidence type="ECO:0000259" key="8">
    <source>
        <dbReference type="PROSITE" id="PS51379"/>
    </source>
</evidence>
<feature type="transmembrane region" description="Helical" evidence="7">
    <location>
        <begin position="39"/>
        <end position="61"/>
    </location>
</feature>
<dbReference type="EMBL" id="PTJA01000004">
    <property type="protein sequence ID" value="PPK81489.1"/>
    <property type="molecule type" value="Genomic_DNA"/>
</dbReference>
<feature type="transmembrane region" description="Helical" evidence="7">
    <location>
        <begin position="112"/>
        <end position="133"/>
    </location>
</feature>
<keyword evidence="6 7" id="KW-0472">Membrane</keyword>
<dbReference type="PROSITE" id="PS00198">
    <property type="entry name" value="4FE4S_FER_1"/>
    <property type="match status" value="1"/>
</dbReference>
<dbReference type="GO" id="GO:0010181">
    <property type="term" value="F:FMN binding"/>
    <property type="evidence" value="ECO:0007669"/>
    <property type="project" value="InterPro"/>
</dbReference>
<dbReference type="Proteomes" id="UP000237749">
    <property type="component" value="Unassembled WGS sequence"/>
</dbReference>
<feature type="transmembrane region" description="Helical" evidence="7">
    <location>
        <begin position="12"/>
        <end position="33"/>
    </location>
</feature>
<keyword evidence="4" id="KW-0408">Iron</keyword>
<dbReference type="AlphaFoldDB" id="A0A2S6HUH0"/>
<feature type="domain" description="4Fe-4S ferredoxin-type" evidence="8">
    <location>
        <begin position="227"/>
        <end position="256"/>
    </location>
</feature>
<organism evidence="9 10">
    <name type="scientific">Lacrimispora xylanisolvens</name>
    <dbReference type="NCBI Taxonomy" id="384636"/>
    <lineage>
        <taxon>Bacteria</taxon>
        <taxon>Bacillati</taxon>
        <taxon>Bacillota</taxon>
        <taxon>Clostridia</taxon>
        <taxon>Lachnospirales</taxon>
        <taxon>Lachnospiraceae</taxon>
        <taxon>Lacrimispora</taxon>
    </lineage>
</organism>
<dbReference type="InterPro" id="IPR052378">
    <property type="entry name" value="NosR_regulator"/>
</dbReference>